<keyword evidence="11" id="KW-1185">Reference proteome</keyword>
<dbReference type="PANTHER" id="PTHR46739:SF3">
    <property type="entry name" value="AQUAPORIN SIP1-1"/>
    <property type="match status" value="1"/>
</dbReference>
<feature type="transmembrane region" description="Helical" evidence="9">
    <location>
        <begin position="215"/>
        <end position="233"/>
    </location>
</feature>
<feature type="transmembrane region" description="Helical" evidence="9">
    <location>
        <begin position="15"/>
        <end position="34"/>
    </location>
</feature>
<dbReference type="PRINTS" id="PR00783">
    <property type="entry name" value="MINTRINSICP"/>
</dbReference>
<accession>A0A9D4U3A0</accession>
<evidence type="ECO:0000256" key="2">
    <source>
        <dbReference type="ARBA" id="ARBA00022448"/>
    </source>
</evidence>
<keyword evidence="5 9" id="KW-1133">Transmembrane helix</keyword>
<evidence type="ECO:0000313" key="10">
    <source>
        <dbReference type="EMBL" id="KAI5059416.1"/>
    </source>
</evidence>
<keyword evidence="4" id="KW-0677">Repeat</keyword>
<keyword evidence="2 8" id="KW-0813">Transport</keyword>
<dbReference type="InterPro" id="IPR044222">
    <property type="entry name" value="SIP1-1/2-like"/>
</dbReference>
<evidence type="ECO:0000256" key="7">
    <source>
        <dbReference type="ARBA" id="ARBA00024030"/>
    </source>
</evidence>
<proteinExistence type="inferred from homology"/>
<evidence type="ECO:0000256" key="8">
    <source>
        <dbReference type="RuleBase" id="RU000477"/>
    </source>
</evidence>
<feature type="transmembrane region" description="Helical" evidence="9">
    <location>
        <begin position="141"/>
        <end position="162"/>
    </location>
</feature>
<dbReference type="OrthoDB" id="1580043at2759"/>
<organism evidence="10 11">
    <name type="scientific">Adiantum capillus-veneris</name>
    <name type="common">Maidenhair fern</name>
    <dbReference type="NCBI Taxonomy" id="13818"/>
    <lineage>
        <taxon>Eukaryota</taxon>
        <taxon>Viridiplantae</taxon>
        <taxon>Streptophyta</taxon>
        <taxon>Embryophyta</taxon>
        <taxon>Tracheophyta</taxon>
        <taxon>Polypodiopsida</taxon>
        <taxon>Polypodiidae</taxon>
        <taxon>Polypodiales</taxon>
        <taxon>Pteridineae</taxon>
        <taxon>Pteridaceae</taxon>
        <taxon>Vittarioideae</taxon>
        <taxon>Adiantum</taxon>
    </lineage>
</organism>
<comment type="similarity">
    <text evidence="7">Belongs to the MIP/aquaporin (TC 1.A.8) family. SIP (TC 1.A.8.10) subfamily.</text>
</comment>
<sequence>MAGGGKVTIRTSTSYGFLVVADMATAFLWVFLNAMARVAVDLGFTYLDGAAKQFLKKGFVVGLLFLFYGLSKLTNGATYNPITVLAYSAAGITHHSLSVLSLRIPAQIVGAMFGASAAVSSSPAIYEPMMTGPFLRVDRHVGAMVEGVLTFAVVFIALATSLKGPKSGIRRTWITSISRVSLSVLGAEYTGPAMNPANAFSWAYLKNQHNTWEHIYVYWIAPILATLAAAWVVRTTLVFSKVKEKKA</sequence>
<comment type="caution">
    <text evidence="10">The sequence shown here is derived from an EMBL/GenBank/DDBJ whole genome shotgun (WGS) entry which is preliminary data.</text>
</comment>
<dbReference type="SUPFAM" id="SSF81338">
    <property type="entry name" value="Aquaporin-like"/>
    <property type="match status" value="1"/>
</dbReference>
<evidence type="ECO:0000313" key="11">
    <source>
        <dbReference type="Proteomes" id="UP000886520"/>
    </source>
</evidence>
<evidence type="ECO:0000256" key="3">
    <source>
        <dbReference type="ARBA" id="ARBA00022692"/>
    </source>
</evidence>
<evidence type="ECO:0000256" key="6">
    <source>
        <dbReference type="ARBA" id="ARBA00023136"/>
    </source>
</evidence>
<dbReference type="InterPro" id="IPR023271">
    <property type="entry name" value="Aquaporin-like"/>
</dbReference>
<evidence type="ECO:0000256" key="9">
    <source>
        <dbReference type="SAM" id="Phobius"/>
    </source>
</evidence>
<gene>
    <name evidence="10" type="ORF">GOP47_0025735</name>
</gene>
<keyword evidence="3 8" id="KW-0812">Transmembrane</keyword>
<feature type="transmembrane region" description="Helical" evidence="9">
    <location>
        <begin position="54"/>
        <end position="70"/>
    </location>
</feature>
<dbReference type="GO" id="GO:0016020">
    <property type="term" value="C:membrane"/>
    <property type="evidence" value="ECO:0007669"/>
    <property type="project" value="UniProtKB-SubCell"/>
</dbReference>
<dbReference type="GO" id="GO:0015250">
    <property type="term" value="F:water channel activity"/>
    <property type="evidence" value="ECO:0007669"/>
    <property type="project" value="InterPro"/>
</dbReference>
<dbReference type="PANTHER" id="PTHR46739">
    <property type="entry name" value="AQUAPORIN SIP1-1"/>
    <property type="match status" value="1"/>
</dbReference>
<protein>
    <submittedName>
        <fullName evidence="10">Uncharacterized protein</fullName>
    </submittedName>
</protein>
<dbReference type="Proteomes" id="UP000886520">
    <property type="component" value="Chromosome 25"/>
</dbReference>
<dbReference type="Gene3D" id="1.20.1080.10">
    <property type="entry name" value="Glycerol uptake facilitator protein"/>
    <property type="match status" value="1"/>
</dbReference>
<reference evidence="10" key="1">
    <citation type="submission" date="2021-01" db="EMBL/GenBank/DDBJ databases">
        <title>Adiantum capillus-veneris genome.</title>
        <authorList>
            <person name="Fang Y."/>
            <person name="Liao Q."/>
        </authorList>
    </citation>
    <scope>NUCLEOTIDE SEQUENCE</scope>
    <source>
        <strain evidence="10">H3</strain>
        <tissue evidence="10">Leaf</tissue>
    </source>
</reference>
<evidence type="ECO:0000256" key="1">
    <source>
        <dbReference type="ARBA" id="ARBA00004141"/>
    </source>
</evidence>
<dbReference type="EMBL" id="JABFUD020000025">
    <property type="protein sequence ID" value="KAI5059416.1"/>
    <property type="molecule type" value="Genomic_DNA"/>
</dbReference>
<dbReference type="InterPro" id="IPR000425">
    <property type="entry name" value="MIP"/>
</dbReference>
<evidence type="ECO:0000256" key="5">
    <source>
        <dbReference type="ARBA" id="ARBA00022989"/>
    </source>
</evidence>
<evidence type="ECO:0000256" key="4">
    <source>
        <dbReference type="ARBA" id="ARBA00022737"/>
    </source>
</evidence>
<dbReference type="Pfam" id="PF00230">
    <property type="entry name" value="MIP"/>
    <property type="match status" value="1"/>
</dbReference>
<dbReference type="AlphaFoldDB" id="A0A9D4U3A0"/>
<keyword evidence="6 9" id="KW-0472">Membrane</keyword>
<comment type="subcellular location">
    <subcellularLocation>
        <location evidence="1">Membrane</location>
        <topology evidence="1">Multi-pass membrane protein</topology>
    </subcellularLocation>
</comment>
<name>A0A9D4U3A0_ADICA</name>